<gene>
    <name evidence="1" type="primary">Hypp6167</name>
    <name evidence="1" type="ORF">BLAG_LOCUS4704</name>
</gene>
<organism evidence="1 2">
    <name type="scientific">Branchiostoma lanceolatum</name>
    <name type="common">Common lancelet</name>
    <name type="synonym">Amphioxus lanceolatum</name>
    <dbReference type="NCBI Taxonomy" id="7740"/>
    <lineage>
        <taxon>Eukaryota</taxon>
        <taxon>Metazoa</taxon>
        <taxon>Chordata</taxon>
        <taxon>Cephalochordata</taxon>
        <taxon>Leptocardii</taxon>
        <taxon>Amphioxiformes</taxon>
        <taxon>Branchiostomatidae</taxon>
        <taxon>Branchiostoma</taxon>
    </lineage>
</organism>
<evidence type="ECO:0000313" key="1">
    <source>
        <dbReference type="EMBL" id="CAH1240889.1"/>
    </source>
</evidence>
<protein>
    <submittedName>
        <fullName evidence="1">Hypp6167 protein</fullName>
    </submittedName>
</protein>
<evidence type="ECO:0000313" key="2">
    <source>
        <dbReference type="Proteomes" id="UP000838412"/>
    </source>
</evidence>
<accession>A0A8J9VI94</accession>
<name>A0A8J9VI94_BRALA</name>
<dbReference type="OrthoDB" id="6501941at2759"/>
<reference evidence="1" key="1">
    <citation type="submission" date="2022-01" db="EMBL/GenBank/DDBJ databases">
        <authorList>
            <person name="Braso-Vives M."/>
        </authorList>
    </citation>
    <scope>NUCLEOTIDE SEQUENCE</scope>
</reference>
<keyword evidence="2" id="KW-1185">Reference proteome</keyword>
<dbReference type="EMBL" id="OV696696">
    <property type="protein sequence ID" value="CAH1240889.1"/>
    <property type="molecule type" value="Genomic_DNA"/>
</dbReference>
<dbReference type="AlphaFoldDB" id="A0A8J9VI94"/>
<dbReference type="Proteomes" id="UP000838412">
    <property type="component" value="Chromosome 11"/>
</dbReference>
<proteinExistence type="predicted"/>
<sequence length="221" mass="25283">MVEYPDIVNHQVFSASWATNEQVKAYKSTEAYDFFVSGWVDTLHMKMVDFDVMTDSLLQQTPCHSTGDRGDHGPGMPEELTVSLLDAYYVKRGYSVIKIFMLTKEQKSRLLSLWKRGLMTTNRRYPYISALAEEAAEAGLSWQQTASFVKGQRVKTGLNRWDPEAADLLLTVVQALGNLRVRRGTTYERVLKLDSKYKVTVNKDSLDEKNSAQNIFIFRHL</sequence>